<feature type="transmembrane region" description="Helical" evidence="7">
    <location>
        <begin position="1697"/>
        <end position="1715"/>
    </location>
</feature>
<feature type="compositionally biased region" description="Basic and acidic residues" evidence="6">
    <location>
        <begin position="2524"/>
        <end position="2547"/>
    </location>
</feature>
<dbReference type="Pfam" id="PF02494">
    <property type="entry name" value="HYR"/>
    <property type="match status" value="2"/>
</dbReference>
<keyword evidence="7" id="KW-1133">Transmembrane helix</keyword>
<feature type="domain" description="EGF-like" evidence="9">
    <location>
        <begin position="791"/>
        <end position="829"/>
    </location>
</feature>
<dbReference type="InterPro" id="IPR049883">
    <property type="entry name" value="NOTCH1_EGF-like"/>
</dbReference>
<feature type="domain" description="EGF-like" evidence="9">
    <location>
        <begin position="387"/>
        <end position="427"/>
    </location>
</feature>
<keyword evidence="1 5" id="KW-0245">EGF-like domain</keyword>
<feature type="transmembrane region" description="Helical" evidence="7">
    <location>
        <begin position="2068"/>
        <end position="2087"/>
    </location>
</feature>
<feature type="region of interest" description="Disordered" evidence="6">
    <location>
        <begin position="1538"/>
        <end position="1585"/>
    </location>
</feature>
<feature type="compositionally biased region" description="Basic and acidic residues" evidence="6">
    <location>
        <begin position="2559"/>
        <end position="2568"/>
    </location>
</feature>
<evidence type="ECO:0000256" key="2">
    <source>
        <dbReference type="ARBA" id="ARBA00022729"/>
    </source>
</evidence>
<feature type="transmembrane region" description="Helical" evidence="7">
    <location>
        <begin position="1663"/>
        <end position="1685"/>
    </location>
</feature>
<feature type="transmembrane region" description="Helical" evidence="7">
    <location>
        <begin position="2029"/>
        <end position="2048"/>
    </location>
</feature>
<feature type="domain" description="HYR" evidence="10">
    <location>
        <begin position="1351"/>
        <end position="1438"/>
    </location>
</feature>
<feature type="compositionally biased region" description="Basic and acidic residues" evidence="6">
    <location>
        <begin position="2609"/>
        <end position="2623"/>
    </location>
</feature>
<name>A0A0G4HXX7_9ALVE</name>
<feature type="compositionally biased region" description="Polar residues" evidence="6">
    <location>
        <begin position="3216"/>
        <end position="3228"/>
    </location>
</feature>
<dbReference type="PROSITE" id="PS50026">
    <property type="entry name" value="EGF_3"/>
    <property type="match status" value="10"/>
</dbReference>
<dbReference type="InterPro" id="IPR024731">
    <property type="entry name" value="NELL2-like_EGF"/>
</dbReference>
<feature type="compositionally biased region" description="Polar residues" evidence="6">
    <location>
        <begin position="3410"/>
        <end position="3421"/>
    </location>
</feature>
<feature type="region of interest" description="Disordered" evidence="6">
    <location>
        <begin position="3124"/>
        <end position="3157"/>
    </location>
</feature>
<dbReference type="Pfam" id="PF12947">
    <property type="entry name" value="EGF_3"/>
    <property type="match status" value="8"/>
</dbReference>
<accession>A0A0G4HXX7</accession>
<dbReference type="PANTHER" id="PTHR24039:SF58">
    <property type="entry name" value="EGF-LIKE DOMAIN-CONTAINING PROTEIN"/>
    <property type="match status" value="1"/>
</dbReference>
<feature type="domain" description="EGF-like" evidence="9">
    <location>
        <begin position="700"/>
        <end position="741"/>
    </location>
</feature>
<feature type="compositionally biased region" description="Basic and acidic residues" evidence="6">
    <location>
        <begin position="3229"/>
        <end position="3239"/>
    </location>
</feature>
<feature type="domain" description="EGF-like" evidence="9">
    <location>
        <begin position="428"/>
        <end position="468"/>
    </location>
</feature>
<feature type="transmembrane region" description="Helical" evidence="7">
    <location>
        <begin position="1778"/>
        <end position="1806"/>
    </location>
</feature>
<feature type="region of interest" description="Disordered" evidence="6">
    <location>
        <begin position="2600"/>
        <end position="2657"/>
    </location>
</feature>
<keyword evidence="7" id="KW-0812">Transmembrane</keyword>
<dbReference type="PROSITE" id="PS01187">
    <property type="entry name" value="EGF_CA"/>
    <property type="match status" value="3"/>
</dbReference>
<feature type="compositionally biased region" description="Basic and acidic residues" evidence="6">
    <location>
        <begin position="3169"/>
        <end position="3184"/>
    </location>
</feature>
<protein>
    <submittedName>
        <fullName evidence="11">Uncharacterized protein</fullName>
    </submittedName>
</protein>
<feature type="region of interest" description="Disordered" evidence="6">
    <location>
        <begin position="3251"/>
        <end position="3421"/>
    </location>
</feature>
<feature type="transmembrane region" description="Helical" evidence="7">
    <location>
        <begin position="2094"/>
        <end position="2114"/>
    </location>
</feature>
<feature type="compositionally biased region" description="Basic and acidic residues" evidence="6">
    <location>
        <begin position="3314"/>
        <end position="3327"/>
    </location>
</feature>
<feature type="compositionally biased region" description="Acidic residues" evidence="6">
    <location>
        <begin position="2343"/>
        <end position="2361"/>
    </location>
</feature>
<dbReference type="InterPro" id="IPR000152">
    <property type="entry name" value="EGF-type_Asp/Asn_hydroxyl_site"/>
</dbReference>
<keyword evidence="2 8" id="KW-0732">Signal</keyword>
<dbReference type="CDD" id="cd00054">
    <property type="entry name" value="EGF_CA"/>
    <property type="match status" value="12"/>
</dbReference>
<dbReference type="SUPFAM" id="SSF57184">
    <property type="entry name" value="Growth factor receptor domain"/>
    <property type="match status" value="3"/>
</dbReference>
<dbReference type="InterPro" id="IPR018097">
    <property type="entry name" value="EGF_Ca-bd_CS"/>
</dbReference>
<dbReference type="PANTHER" id="PTHR24039">
    <property type="entry name" value="FIBRILLIN-RELATED"/>
    <property type="match status" value="1"/>
</dbReference>
<dbReference type="EMBL" id="CDMZ01004313">
    <property type="protein sequence ID" value="CEM49366.1"/>
    <property type="molecule type" value="Genomic_DNA"/>
</dbReference>
<evidence type="ECO:0000259" key="9">
    <source>
        <dbReference type="PROSITE" id="PS50026"/>
    </source>
</evidence>
<feature type="compositionally biased region" description="Basic and acidic residues" evidence="6">
    <location>
        <begin position="1559"/>
        <end position="1568"/>
    </location>
</feature>
<feature type="compositionally biased region" description="Basic and acidic residues" evidence="6">
    <location>
        <begin position="2367"/>
        <end position="2378"/>
    </location>
</feature>
<evidence type="ECO:0000256" key="7">
    <source>
        <dbReference type="SAM" id="Phobius"/>
    </source>
</evidence>
<evidence type="ECO:0000256" key="3">
    <source>
        <dbReference type="ARBA" id="ARBA00022737"/>
    </source>
</evidence>
<dbReference type="PROSITE" id="PS00010">
    <property type="entry name" value="ASX_HYDROXYL"/>
    <property type="match status" value="12"/>
</dbReference>
<dbReference type="Gene3D" id="2.10.25.10">
    <property type="entry name" value="Laminin"/>
    <property type="match status" value="13"/>
</dbReference>
<feature type="compositionally biased region" description="Basic and acidic residues" evidence="6">
    <location>
        <begin position="3355"/>
        <end position="3371"/>
    </location>
</feature>
<feature type="domain" description="EGF-like" evidence="9">
    <location>
        <begin position="659"/>
        <end position="697"/>
    </location>
</feature>
<evidence type="ECO:0000259" key="10">
    <source>
        <dbReference type="PROSITE" id="PS50825"/>
    </source>
</evidence>
<feature type="region of interest" description="Disordered" evidence="6">
    <location>
        <begin position="3209"/>
        <end position="3239"/>
    </location>
</feature>
<dbReference type="SMART" id="SM00179">
    <property type="entry name" value="EGF_CA"/>
    <property type="match status" value="13"/>
</dbReference>
<dbReference type="FunFam" id="2.10.25.10:FF:000038">
    <property type="entry name" value="Fibrillin 2"/>
    <property type="match status" value="10"/>
</dbReference>
<evidence type="ECO:0000256" key="8">
    <source>
        <dbReference type="SAM" id="SignalP"/>
    </source>
</evidence>
<feature type="chain" id="PRO_5005191913" evidence="8">
    <location>
        <begin position="34"/>
        <end position="3421"/>
    </location>
</feature>
<feature type="compositionally biased region" description="Acidic residues" evidence="6">
    <location>
        <begin position="3344"/>
        <end position="3354"/>
    </location>
</feature>
<feature type="domain" description="EGF-like" evidence="9">
    <location>
        <begin position="536"/>
        <end position="576"/>
    </location>
</feature>
<feature type="domain" description="EGF-like" evidence="9">
    <location>
        <begin position="618"/>
        <end position="658"/>
    </location>
</feature>
<dbReference type="InterPro" id="IPR000742">
    <property type="entry name" value="EGF"/>
</dbReference>
<keyword evidence="4" id="KW-1015">Disulfide bond</keyword>
<dbReference type="InterPro" id="IPR003410">
    <property type="entry name" value="HYR_dom"/>
</dbReference>
<dbReference type="InterPro" id="IPR009030">
    <property type="entry name" value="Growth_fac_rcpt_cys_sf"/>
</dbReference>
<feature type="domain" description="EGF-like" evidence="9">
    <location>
        <begin position="577"/>
        <end position="617"/>
    </location>
</feature>
<feature type="compositionally biased region" description="Basic and acidic residues" evidence="6">
    <location>
        <begin position="3265"/>
        <end position="3297"/>
    </location>
</feature>
<keyword evidence="3" id="KW-0677">Repeat</keyword>
<reference evidence="11" key="1">
    <citation type="submission" date="2014-11" db="EMBL/GenBank/DDBJ databases">
        <authorList>
            <person name="Otto D Thomas"/>
            <person name="Naeem Raeece"/>
        </authorList>
    </citation>
    <scope>NUCLEOTIDE SEQUENCE</scope>
</reference>
<comment type="caution">
    <text evidence="5">Lacks conserved residue(s) required for the propagation of feature annotation.</text>
</comment>
<evidence type="ECO:0000256" key="5">
    <source>
        <dbReference type="PROSITE-ProRule" id="PRU00076"/>
    </source>
</evidence>
<dbReference type="SMART" id="SM00032">
    <property type="entry name" value="CCP"/>
    <property type="match status" value="3"/>
</dbReference>
<dbReference type="SMART" id="SM00181">
    <property type="entry name" value="EGF"/>
    <property type="match status" value="13"/>
</dbReference>
<organism evidence="11">
    <name type="scientific">Chromera velia CCMP2878</name>
    <dbReference type="NCBI Taxonomy" id="1169474"/>
    <lineage>
        <taxon>Eukaryota</taxon>
        <taxon>Sar</taxon>
        <taxon>Alveolata</taxon>
        <taxon>Colpodellida</taxon>
        <taxon>Chromeraceae</taxon>
        <taxon>Chromera</taxon>
    </lineage>
</organism>
<feature type="signal peptide" evidence="8">
    <location>
        <begin position="1"/>
        <end position="33"/>
    </location>
</feature>
<feature type="region of interest" description="Disordered" evidence="6">
    <location>
        <begin position="2309"/>
        <end position="2421"/>
    </location>
</feature>
<keyword evidence="7" id="KW-0472">Membrane</keyword>
<dbReference type="Pfam" id="PF07645">
    <property type="entry name" value="EGF_CA"/>
    <property type="match status" value="6"/>
</dbReference>
<evidence type="ECO:0000256" key="4">
    <source>
        <dbReference type="ARBA" id="ARBA00023157"/>
    </source>
</evidence>
<feature type="domain" description="EGF-like" evidence="9">
    <location>
        <begin position="346"/>
        <end position="386"/>
    </location>
</feature>
<dbReference type="GO" id="GO:0005509">
    <property type="term" value="F:calcium ion binding"/>
    <property type="evidence" value="ECO:0007669"/>
    <property type="project" value="InterPro"/>
</dbReference>
<sequence>MHYNHMRKMYRSSPTGLLRRCLTLLLLICTSMSQPFDTGRVQADHNWRWVSLRESFSNPAVIVTKTTFGNPDSLIRTRNINGTGFEVRVDTYESRAFVYDDVDYVVYDTGGNYTTDSGSLIEVMTFTATSSWQTFAYPTSRSASPVVVCHVQSYVDIGFKLVRVDDITTSNFKAMVDRDKSNQGTKNPETVGCLVSERINSPETFKDRGVIARIQTNVKHNWLNLADLPASQVGANFQRPSFAGALSSFKGGDPAVAFFRPTSDPEVMQTAVIEDLSTDGGTHTNEEVHYLAFDLVPSGVDECTDSTYPHNCDPTHAVCSDIDLSFLCTCNQGYADPSGLGTDCADVDECPTNVHNCDSGASCTNSEASFSCSCNDGFLGSGIVCTNIDECTTGTHNCNSNGACTDTAGSFSCGCNGGYSGDGVTCTDIDECSVNVHDCHTNAACANSVGSFSCICNDGWSGSGVSCADADECAGIAHDCHTDAACLDNHGSFSCLCNSGYSGSGVVCTNDDECTASTDNCHSNAGCTNTVGSFTYADECTTNVHNCDTSAECTDTAGSFTCSCNTGFSGNGISCTDEDECTASTDNCHSNADCTNTVGSFTCACNTGFSGDGLTCSNDDECFNSDANCHSNGTCANTLGTFSCTCNSGFSGDGITCTSNDECVLGTHNCDANATCTDSPGSFLCACNSGFVGDGVSLCDLDECLTAAADNCHLQATCENTVGSFRCECNVGYNGTGIFCTDIDECSEGTDTCVQSGASLSLSASCVNNEGSFSCECGQGFQVVGGSLCTDIDECAEGISDCDVSAECTNLGGSFSCRCNDGFGGDGVMCWGTQSVNCGETLEFRASLSGAEPADVCGLRASDPGVLHRISFAWPLLEGNQQHPNLTYRASTCNSETAFDTDMSLALVTDTVCLGVATDPQGSSGCAYRGDSAMISLNVSSSEVSDVIDVRVSGPSGSIGQYLLSWKTECSCSGFSDFSLEGNACALDECATGRHTCSTYFEYSSLSFEPSATCTDIPGSFECSCLPGFTDRRGDGVLCEPVLCSNQPVSLPNGVLTFTDQMRQAVTQAALTAECDPGYELRADGQGVQGGGVLRLECSGSGTTSAEWPASALNLECVALECGGQTPENPKGGVMSGGPADGISWKVGDSVTFSCNDGHIQTGVLSLECEGVTGAVPPQAEWPAHNVSCEAVVCTGDAPTAPPLGTMTPSGPANGIAWVAEESVSFSCPESLTLIGDLFKTCQGQSDASAAWTDYVMGGPKCVDVTAPSLVCLDVKNMTADARQSSKRVEARDLEGVFVLFDDPGGMREEEPVTYLPPLPSRFPVGSTEVQATAYDRAGNSAWCNFSLDILDLEPPRILCPSSIAVKHVGPSELQRAVSFSESLVEVIDNVDQPSEISVSFLPSSGSLFSVGTTQITTLATDKSQNVGICTFTVSLEACPGNAMRDCEECECYCRAGFWRDTRGIETSGGEAEAAVCISCVQSAESPERSVHPSLCRCEEGFYFEPDDSGGKDETDYAFWTQGHCRSCPDFATCSGQILPPPPSSGRRLISENQEEEQKEGREGRALEEQNAETEETESVSMLRHSRPIPEDGFSLVQAWPRAQVVRCPKKETCLRSEDVQTYQSEGGGVDCREGWRGPMCVQCEPFRYGEDCRECPSAIESAVALASGFLLFQLIVVVWTLVNLVRSDAEDPIHLILLRTLMNFFNLLSVLWAFDPERIDLPSVGNVWAFLPTFLIPRFNVIASSPCLVEGILATHFGDLQPRQKDEMLLALRLSSVVLPVASCIFLTFVGLVLVGLATPCAVWYSRRKERQGALRRAESLRTQGGIQGRGGLGATSRRVLLDAEGEQEMGGRRGAGLSAPPFDLLGHFGALDTVLAKVEERRWRGYRLVGLLRIHLDDVEEGRIMGGMGGDKKRRTPFFLRVIQSVTADLVPAYIVVYFLTVDGILEALVGVISCRPLGDGLEKRMTEMPSVACDSELYSQWAIRALCLLMLVGFVLPMVFALLIITGRPRERNPARRAEYRRRYGFLVSGYAPQFAFWESVLLIRKVIFQLGVAFYPGENPDMRLVQTVIIALMSLLAQAAYLGEMDKWQNFAVISLAGGLGFWFVLHMIVRLCGSLYMHVLLMLQRAAEKEGNANVQARTRTQKRSFNCACLNRHRLVKYVMSVFKPFLWVWERTTTEVFVSLPPEEERVKAEEQGSRFDFSLCTVGRRSPLQKKPREMMQKDIQSICDPLHDIFNQLRDHLLSLLYSNRAALSAVCVPGMVEEFAIRWALVVGSRLEEDEELRQSLEEASEEEEIFLTSQLLLTPLEETETLPDPPSTDDPSRLQRRSSVQRNPWFDIEVEESDQEGEGSEIEAETPSESSEGGKETAGEREPLSPSKRQKDKLDPSPSASPKSPQVPRAATRGHRRASFQLSTAPVEENRLHLHAARRRQSLSEMLLRGGNKSQWRILNPHHCPVPSADTLTRMAPEDVWATVRNGSPWILPRAAALEGEEKAQWGGRGDQSSEEKSPTGLEDEREVEAESEREEKLTPLSKRFEDMERGELGPPSPAPPPETLKEYQERLHREGIRRLPSIQNHGKGAPTSLAKIIQRSVSRIQGTVGSRQKRGEEFKKSVKEKQGRYANRNWAGPSTLNQKQKGQRRRDREKSSGCPPLLSSLRECCRNQEGVESADDQGPLLPQRAAMGSPLPGCALWSPFAFNRQTLADFGGAFFEDVVREKEKEGKRNRLEEEEGARGRTDRSGAFKTDLVAGKVPLSLLALSVRRLFTFDSAGILWHFFAFVAAKRQREWKASFARLVFFTGQRGENGPLEDEELVCPHSQLQAEGAEASAPTARLPAAAFEKEKEKEGMGGGFSLSVHPAHAEGGEIVGLDDITLSLDCSPGPHHHQAREKEVEPVPEPVLPLSVDLDQIQLELFKDEDKEEEKRLELPVFKARDEMQMEEEGECGDSVRSLEAPKGCQCIRVFRRGQSTLCCVKLPLSGPFGSLPPVPQSLRLAAQQKIRIDLPPSLTTSNNFEFLWFPLASTLFERILIWKSERERRTDRLRTQMHMKKEAGREEFNRRLRGEEALAALAEEFLQEEKERIRKQRWSVRAGLFLLPAEAEGHDENNKVFLQSVDYDDDQKENFASSSPERIERVPANPLTGAHTDSDGGDSVLSVNDVRFRMEHEEVEREQDPHQEKEAIQIPDTTQPSTPLYRFLLGAGTGSVAPLAAPQTESSVRTTSDPRTSQEEPLRRGERRALRQAAAQFLKDTNPGVAVSPIDSESRQVQEERVGLYEDARRAHKQESHKDLRNSNDEQMEEATEAKTPLTVRESKKREKTQDAKDSQASAHASRLLLQIDEVLGEESDEEDERSPLRRTEKRVTEEKTNKGARQSASRGRQTETIPSQASQHASRMLTNLENLVDALSPTNLSKKQTNH</sequence>
<dbReference type="VEuPathDB" id="CryptoDB:Cvel_9374"/>
<dbReference type="InterPro" id="IPR001881">
    <property type="entry name" value="EGF-like_Ca-bd_dom"/>
</dbReference>
<feature type="compositionally biased region" description="Polar residues" evidence="6">
    <location>
        <begin position="3373"/>
        <end position="3403"/>
    </location>
</feature>
<feature type="transmembrane region" description="Helical" evidence="7">
    <location>
        <begin position="1920"/>
        <end position="1942"/>
    </location>
</feature>
<feature type="domain" description="EGF-like" evidence="9">
    <location>
        <begin position="469"/>
        <end position="509"/>
    </location>
</feature>
<evidence type="ECO:0000256" key="6">
    <source>
        <dbReference type="SAM" id="MobiDB-lite"/>
    </source>
</evidence>
<feature type="region of interest" description="Disordered" evidence="6">
    <location>
        <begin position="2496"/>
        <end position="2568"/>
    </location>
</feature>
<evidence type="ECO:0000256" key="1">
    <source>
        <dbReference type="ARBA" id="ARBA00022536"/>
    </source>
</evidence>
<feature type="transmembrane region" description="Helical" evidence="7">
    <location>
        <begin position="1984"/>
        <end position="2008"/>
    </location>
</feature>
<dbReference type="PROSITE" id="PS01186">
    <property type="entry name" value="EGF_2"/>
    <property type="match status" value="9"/>
</dbReference>
<dbReference type="PROSITE" id="PS50825">
    <property type="entry name" value="HYR"/>
    <property type="match status" value="1"/>
</dbReference>
<proteinExistence type="predicted"/>
<dbReference type="SUPFAM" id="SSF57196">
    <property type="entry name" value="EGF/Laminin"/>
    <property type="match status" value="3"/>
</dbReference>
<evidence type="ECO:0000313" key="11">
    <source>
        <dbReference type="EMBL" id="CEM49366.1"/>
    </source>
</evidence>
<dbReference type="InterPro" id="IPR000436">
    <property type="entry name" value="Sushi_SCR_CCP_dom"/>
</dbReference>
<feature type="region of interest" description="Disordered" evidence="6">
    <location>
        <begin position="3169"/>
        <end position="3195"/>
    </location>
</feature>
<gene>
    <name evidence="11" type="ORF">Cvel_9374</name>
</gene>
<dbReference type="PhylomeDB" id="A0A0G4HXX7"/>